<comment type="caution">
    <text evidence="6">The sequence shown here is derived from an EMBL/GenBank/DDBJ whole genome shotgun (WGS) entry which is preliminary data.</text>
</comment>
<evidence type="ECO:0000256" key="1">
    <source>
        <dbReference type="ARBA" id="ARBA00004127"/>
    </source>
</evidence>
<dbReference type="GO" id="GO:0008168">
    <property type="term" value="F:methyltransferase activity"/>
    <property type="evidence" value="ECO:0007669"/>
    <property type="project" value="UniProtKB-KW"/>
</dbReference>
<dbReference type="InterPro" id="IPR052527">
    <property type="entry name" value="Metal_cation-efflux_comp"/>
</dbReference>
<feature type="transmembrane region" description="Helical" evidence="5">
    <location>
        <begin position="102"/>
        <end position="125"/>
    </location>
</feature>
<dbReference type="InterPro" id="IPR007318">
    <property type="entry name" value="Phopholipid_MeTrfase"/>
</dbReference>
<name>A0A2W5MSU0_SPHMC</name>
<dbReference type="Proteomes" id="UP000248597">
    <property type="component" value="Unassembled WGS sequence"/>
</dbReference>
<keyword evidence="6" id="KW-0808">Transferase</keyword>
<reference evidence="6 7" key="1">
    <citation type="submission" date="2017-08" db="EMBL/GenBank/DDBJ databases">
        <title>Infants hospitalized years apart are colonized by the same room-sourced microbial strains.</title>
        <authorList>
            <person name="Brooks B."/>
            <person name="Olm M.R."/>
            <person name="Firek B.A."/>
            <person name="Baker R."/>
            <person name="Thomas B.C."/>
            <person name="Morowitz M.J."/>
            <person name="Banfield J.F."/>
        </authorList>
    </citation>
    <scope>NUCLEOTIDE SEQUENCE [LARGE SCALE GENOMIC DNA]</scope>
    <source>
        <strain evidence="6">S2_005_003_R2_47</strain>
    </source>
</reference>
<feature type="transmembrane region" description="Helical" evidence="5">
    <location>
        <begin position="21"/>
        <end position="42"/>
    </location>
</feature>
<evidence type="ECO:0000256" key="5">
    <source>
        <dbReference type="SAM" id="Phobius"/>
    </source>
</evidence>
<gene>
    <name evidence="6" type="ORF">DI569_14435</name>
</gene>
<evidence type="ECO:0000313" key="7">
    <source>
        <dbReference type="Proteomes" id="UP000248597"/>
    </source>
</evidence>
<organism evidence="6 7">
    <name type="scientific">Sphingopyxis macrogoltabida</name>
    <name type="common">Sphingomonas macrogoltabidus</name>
    <dbReference type="NCBI Taxonomy" id="33050"/>
    <lineage>
        <taxon>Bacteria</taxon>
        <taxon>Pseudomonadati</taxon>
        <taxon>Pseudomonadota</taxon>
        <taxon>Alphaproteobacteria</taxon>
        <taxon>Sphingomonadales</taxon>
        <taxon>Sphingomonadaceae</taxon>
        <taxon>Sphingopyxis</taxon>
    </lineage>
</organism>
<dbReference type="GO" id="GO:0012505">
    <property type="term" value="C:endomembrane system"/>
    <property type="evidence" value="ECO:0007669"/>
    <property type="project" value="UniProtKB-SubCell"/>
</dbReference>
<feature type="transmembrane region" description="Helical" evidence="5">
    <location>
        <begin position="78"/>
        <end position="96"/>
    </location>
</feature>
<dbReference type="PANTHER" id="PTHR43847:SF1">
    <property type="entry name" value="BLL3993 PROTEIN"/>
    <property type="match status" value="1"/>
</dbReference>
<feature type="transmembrane region" description="Helical" evidence="5">
    <location>
        <begin position="48"/>
        <end position="66"/>
    </location>
</feature>
<sequence>MATDSSAVQAPANGRALNWDLFEKIVVVALLGTLAMRMVPAALESGAYQNWLILLAEACVAFFVLIRRGTTNISLRPMDWILAFGGTFSALLVIPASGDPVLPIAFCGFLMMAGLIIQLWAKFTLRRSFGVIAANRGVKISGPYRMVRHPMYAGYTLTHVGFLLSGPNLWNILVYALVLGLNVAGIMAEERVLTADPEYRALSAKVRYRLIPFVF</sequence>
<evidence type="ECO:0000256" key="2">
    <source>
        <dbReference type="ARBA" id="ARBA00022692"/>
    </source>
</evidence>
<dbReference type="EMBL" id="QFPJ01000047">
    <property type="protein sequence ID" value="PZQ20773.1"/>
    <property type="molecule type" value="Genomic_DNA"/>
</dbReference>
<protein>
    <submittedName>
        <fullName evidence="6">Isoprenylcysteine carboxyl methyltransferase</fullName>
    </submittedName>
</protein>
<dbReference type="GO" id="GO:0032259">
    <property type="term" value="P:methylation"/>
    <property type="evidence" value="ECO:0007669"/>
    <property type="project" value="UniProtKB-KW"/>
</dbReference>
<dbReference type="Pfam" id="PF04191">
    <property type="entry name" value="PEMT"/>
    <property type="match status" value="1"/>
</dbReference>
<keyword evidence="6" id="KW-0489">Methyltransferase</keyword>
<evidence type="ECO:0000256" key="4">
    <source>
        <dbReference type="ARBA" id="ARBA00023136"/>
    </source>
</evidence>
<accession>A0A2W5MSU0</accession>
<dbReference type="AlphaFoldDB" id="A0A2W5MSU0"/>
<evidence type="ECO:0000256" key="3">
    <source>
        <dbReference type="ARBA" id="ARBA00022989"/>
    </source>
</evidence>
<evidence type="ECO:0000313" key="6">
    <source>
        <dbReference type="EMBL" id="PZQ20773.1"/>
    </source>
</evidence>
<dbReference type="PANTHER" id="PTHR43847">
    <property type="entry name" value="BLL3993 PROTEIN"/>
    <property type="match status" value="1"/>
</dbReference>
<dbReference type="Gene3D" id="1.20.120.1630">
    <property type="match status" value="1"/>
</dbReference>
<keyword evidence="3 5" id="KW-1133">Transmembrane helix</keyword>
<comment type="subcellular location">
    <subcellularLocation>
        <location evidence="1">Endomembrane system</location>
        <topology evidence="1">Multi-pass membrane protein</topology>
    </subcellularLocation>
</comment>
<keyword evidence="2 5" id="KW-0812">Transmembrane</keyword>
<keyword evidence="4 5" id="KW-0472">Membrane</keyword>
<proteinExistence type="predicted"/>